<evidence type="ECO:0008006" key="4">
    <source>
        <dbReference type="Google" id="ProtNLM"/>
    </source>
</evidence>
<feature type="transmembrane region" description="Helical" evidence="1">
    <location>
        <begin position="204"/>
        <end position="224"/>
    </location>
</feature>
<proteinExistence type="predicted"/>
<name>A0ABW7YRT3_9ACTN</name>
<feature type="transmembrane region" description="Helical" evidence="1">
    <location>
        <begin position="175"/>
        <end position="192"/>
    </location>
</feature>
<feature type="transmembrane region" description="Helical" evidence="1">
    <location>
        <begin position="236"/>
        <end position="259"/>
    </location>
</feature>
<dbReference type="EMBL" id="JBITGY010000003">
    <property type="protein sequence ID" value="MFI6498624.1"/>
    <property type="molecule type" value="Genomic_DNA"/>
</dbReference>
<gene>
    <name evidence="2" type="ORF">ACIBG2_14630</name>
</gene>
<evidence type="ECO:0000313" key="3">
    <source>
        <dbReference type="Proteomes" id="UP001612741"/>
    </source>
</evidence>
<sequence length="332" mass="35592">MNLLERRYRNVLRLLPASYRAGREEEMVAAYMEYAGDVPDELSPRPRFGEIASVAGLALRVRLAGATGAPRYFAWGETVRMTALFGLAFHAMLGVTGVIAALMLEPPVDGVPTMAERLADLGNTLAGVLWLVSFAALARGAAPPAKIAGGAAALWSLAERGTQIATWGTALEWDGPFLLLILVPALALLAGFHRDAPPPRRSWWVALGAPVLAGSVPILVNLGIWRSGDPARFQEFMVWTDVPGLLMIAVLAAGLVCLVRRAGAPPLLALAWYALLALLCRLPNLTHVHGEVVEPWLAGQIQCAILAVSGLTLAVTGWRRLPVLDRLRERSG</sequence>
<feature type="transmembrane region" description="Helical" evidence="1">
    <location>
        <begin position="81"/>
        <end position="104"/>
    </location>
</feature>
<feature type="transmembrane region" description="Helical" evidence="1">
    <location>
        <begin position="266"/>
        <end position="284"/>
    </location>
</feature>
<keyword evidence="1" id="KW-0812">Transmembrane</keyword>
<accession>A0ABW7YRT3</accession>
<evidence type="ECO:0000256" key="1">
    <source>
        <dbReference type="SAM" id="Phobius"/>
    </source>
</evidence>
<organism evidence="2 3">
    <name type="scientific">Nonomuraea typhae</name>
    <dbReference type="NCBI Taxonomy" id="2603600"/>
    <lineage>
        <taxon>Bacteria</taxon>
        <taxon>Bacillati</taxon>
        <taxon>Actinomycetota</taxon>
        <taxon>Actinomycetes</taxon>
        <taxon>Streptosporangiales</taxon>
        <taxon>Streptosporangiaceae</taxon>
        <taxon>Nonomuraea</taxon>
    </lineage>
</organism>
<keyword evidence="1" id="KW-0472">Membrane</keyword>
<protein>
    <recommendedName>
        <fullName evidence="4">DUF2157 domain-containing protein</fullName>
    </recommendedName>
</protein>
<comment type="caution">
    <text evidence="2">The sequence shown here is derived from an EMBL/GenBank/DDBJ whole genome shotgun (WGS) entry which is preliminary data.</text>
</comment>
<reference evidence="2 3" key="1">
    <citation type="submission" date="2024-10" db="EMBL/GenBank/DDBJ databases">
        <title>The Natural Products Discovery Center: Release of the First 8490 Sequenced Strains for Exploring Actinobacteria Biosynthetic Diversity.</title>
        <authorList>
            <person name="Kalkreuter E."/>
            <person name="Kautsar S.A."/>
            <person name="Yang D."/>
            <person name="Bader C.D."/>
            <person name="Teijaro C.N."/>
            <person name="Fluegel L."/>
            <person name="Davis C.M."/>
            <person name="Simpson J.R."/>
            <person name="Lauterbach L."/>
            <person name="Steele A.D."/>
            <person name="Gui C."/>
            <person name="Meng S."/>
            <person name="Li G."/>
            <person name="Viehrig K."/>
            <person name="Ye F."/>
            <person name="Su P."/>
            <person name="Kiefer A.F."/>
            <person name="Nichols A."/>
            <person name="Cepeda A.J."/>
            <person name="Yan W."/>
            <person name="Fan B."/>
            <person name="Jiang Y."/>
            <person name="Adhikari A."/>
            <person name="Zheng C.-J."/>
            <person name="Schuster L."/>
            <person name="Cowan T.M."/>
            <person name="Smanski M.J."/>
            <person name="Chevrette M.G."/>
            <person name="De Carvalho L.P.S."/>
            <person name="Shen B."/>
        </authorList>
    </citation>
    <scope>NUCLEOTIDE SEQUENCE [LARGE SCALE GENOMIC DNA]</scope>
    <source>
        <strain evidence="2 3">NPDC050545</strain>
    </source>
</reference>
<dbReference type="RefSeq" id="WP_397081857.1">
    <property type="nucleotide sequence ID" value="NZ_JBITGY010000003.1"/>
</dbReference>
<keyword evidence="3" id="KW-1185">Reference proteome</keyword>
<feature type="transmembrane region" description="Helical" evidence="1">
    <location>
        <begin position="296"/>
        <end position="318"/>
    </location>
</feature>
<keyword evidence="1" id="KW-1133">Transmembrane helix</keyword>
<dbReference type="Proteomes" id="UP001612741">
    <property type="component" value="Unassembled WGS sequence"/>
</dbReference>
<evidence type="ECO:0000313" key="2">
    <source>
        <dbReference type="EMBL" id="MFI6498624.1"/>
    </source>
</evidence>